<protein>
    <submittedName>
        <fullName evidence="2">HD domain-containing protein</fullName>
    </submittedName>
</protein>
<dbReference type="Pfam" id="PF01966">
    <property type="entry name" value="HD"/>
    <property type="match status" value="1"/>
</dbReference>
<evidence type="ECO:0000313" key="2">
    <source>
        <dbReference type="EMBL" id="PJE32046.1"/>
    </source>
</evidence>
<comment type="caution">
    <text evidence="2">The sequence shown here is derived from an EMBL/GenBank/DDBJ whole genome shotgun (WGS) entry which is preliminary data.</text>
</comment>
<keyword evidence="3" id="KW-1185">Reference proteome</keyword>
<dbReference type="InterPro" id="IPR006674">
    <property type="entry name" value="HD_domain"/>
</dbReference>
<dbReference type="Gene3D" id="1.10.3210.50">
    <property type="match status" value="1"/>
</dbReference>
<dbReference type="PANTHER" id="PTHR33594:SF1">
    <property type="entry name" value="HD_PDEASE DOMAIN-CONTAINING PROTEIN"/>
    <property type="match status" value="1"/>
</dbReference>
<dbReference type="Proteomes" id="UP000231702">
    <property type="component" value="Unassembled WGS sequence"/>
</dbReference>
<name>A0ABX4MTR5_9RHOB</name>
<gene>
    <name evidence="2" type="ORF">CVM39_02835</name>
</gene>
<evidence type="ECO:0000259" key="1">
    <source>
        <dbReference type="PROSITE" id="PS51831"/>
    </source>
</evidence>
<dbReference type="SUPFAM" id="SSF109604">
    <property type="entry name" value="HD-domain/PDEase-like"/>
    <property type="match status" value="1"/>
</dbReference>
<dbReference type="InterPro" id="IPR003607">
    <property type="entry name" value="HD/PDEase_dom"/>
</dbReference>
<proteinExistence type="predicted"/>
<feature type="domain" description="HD" evidence="1">
    <location>
        <begin position="38"/>
        <end position="142"/>
    </location>
</feature>
<dbReference type="EMBL" id="PGTD01000007">
    <property type="protein sequence ID" value="PJE32046.1"/>
    <property type="molecule type" value="Genomic_DNA"/>
</dbReference>
<dbReference type="PROSITE" id="PS51831">
    <property type="entry name" value="HD"/>
    <property type="match status" value="1"/>
</dbReference>
<evidence type="ECO:0000313" key="3">
    <source>
        <dbReference type="Proteomes" id="UP000231702"/>
    </source>
</evidence>
<dbReference type="CDD" id="cd00077">
    <property type="entry name" value="HDc"/>
    <property type="match status" value="1"/>
</dbReference>
<dbReference type="SMART" id="SM00471">
    <property type="entry name" value="HDc"/>
    <property type="match status" value="1"/>
</dbReference>
<reference evidence="2 3" key="1">
    <citation type="journal article" date="2018" name="Int. J. Syst. Evol. Microbiol.">
        <title>Pseudooceanicola lipolyticus sp. nov., a marine alphaproteobacterium, reclassification of Oceanicola flagellatus as Pseudooceanicola flagellatus comb. nov. and emended description of the genus Pseudooceanicola.</title>
        <authorList>
            <person name="Huang M.-M."/>
            <person name="Guo L.-L."/>
            <person name="Wu Y.-H."/>
            <person name="Lai Q.-L."/>
            <person name="Shao Z.-Z."/>
            <person name="Wang C.-S."/>
            <person name="Wu M."/>
            <person name="Xu X.-W."/>
        </authorList>
    </citation>
    <scope>NUCLEOTIDE SEQUENCE [LARGE SCALE GENOMIC DNA]</scope>
    <source>
        <strain evidence="2 3">Ar-45</strain>
    </source>
</reference>
<sequence>MSRLPPSPEPPMHDQFSDPALARALLPHAFDKRDGAHDEAHLLRVWRNALKIQAGEGGDLRILLAATLLHDCIWVDKASPERPRASRMAAEKAREVLAALDWDGAEIDRVAHAIEAHSYSAAIPPETLEARILQDADRLDAMGFIGVARCLWLAGARGAVICHATDPAAAGRPLDDAAHALDHFQTKLLGLGDGLTTATGRRLAETRAARLRAFYDGLLEELG</sequence>
<organism evidence="2 3">
    <name type="scientific">Pseudooceanicola antarcticus</name>
    <dbReference type="NCBI Taxonomy" id="1247613"/>
    <lineage>
        <taxon>Bacteria</taxon>
        <taxon>Pseudomonadati</taxon>
        <taxon>Pseudomonadota</taxon>
        <taxon>Alphaproteobacteria</taxon>
        <taxon>Rhodobacterales</taxon>
        <taxon>Paracoccaceae</taxon>
        <taxon>Pseudooceanicola</taxon>
    </lineage>
</organism>
<accession>A0ABX4MTR5</accession>
<dbReference type="PANTHER" id="PTHR33594">
    <property type="entry name" value="SUPERFAMILY HYDROLASE, PUTATIVE (AFU_ORTHOLOGUE AFUA_1G03035)-RELATED"/>
    <property type="match status" value="1"/>
</dbReference>